<reference evidence="6 7" key="1">
    <citation type="journal article" date="2015" name="PLoS ONE">
        <title>Genome Sequence of Bacillus endophyticus and Analysis of Its Companion Mechanism in the Ketogulonigenium vulgare-Bacillus Strain Consortium.</title>
        <authorList>
            <person name="Jia N."/>
            <person name="Du J."/>
            <person name="Ding M.Z."/>
            <person name="Gao F."/>
            <person name="Yuan Y.J."/>
        </authorList>
    </citation>
    <scope>NUCLEOTIDE SEQUENCE [LARGE SCALE GENOMIC DNA]</scope>
    <source>
        <strain evidence="6 7">Hbe603</strain>
    </source>
</reference>
<reference evidence="7" key="2">
    <citation type="submission" date="2015-06" db="EMBL/GenBank/DDBJ databases">
        <title>Genome Sequence of Bacillus endophyticus and Analysis of its Companion Mechanism in the Ketogulonigenium vulgare-Bacillus strain Consortium.</title>
        <authorList>
            <person name="Jia N."/>
            <person name="Du J."/>
            <person name="Ding M.-Z."/>
            <person name="Gao F."/>
            <person name="Yuan Y.-J."/>
        </authorList>
    </citation>
    <scope>NUCLEOTIDE SEQUENCE [LARGE SCALE GENOMIC DNA]</scope>
    <source>
        <strain evidence="7">Hbe603</strain>
    </source>
</reference>
<dbReference type="RefSeq" id="WP_046217691.1">
    <property type="nucleotide sequence ID" value="NZ_CP011974.1"/>
</dbReference>
<evidence type="ECO:0000256" key="1">
    <source>
        <dbReference type="ARBA" id="ARBA00005417"/>
    </source>
</evidence>
<dbReference type="EMBL" id="CP011974">
    <property type="protein sequence ID" value="AKO93536.1"/>
    <property type="molecule type" value="Genomic_DNA"/>
</dbReference>
<dbReference type="SUPFAM" id="SSF52540">
    <property type="entry name" value="P-loop containing nucleoside triphosphate hydrolases"/>
    <property type="match status" value="1"/>
</dbReference>
<comment type="similarity">
    <text evidence="1">Belongs to the ABC transporter superfamily.</text>
</comment>
<dbReference type="AlphaFoldDB" id="A0A0H4KKZ2"/>
<evidence type="ECO:0000256" key="3">
    <source>
        <dbReference type="ARBA" id="ARBA00022741"/>
    </source>
</evidence>
<feature type="domain" description="ABC transporter" evidence="5">
    <location>
        <begin position="8"/>
        <end position="254"/>
    </location>
</feature>
<dbReference type="Proteomes" id="UP000036202">
    <property type="component" value="Chromosome"/>
</dbReference>
<dbReference type="Pfam" id="PF08352">
    <property type="entry name" value="oligo_HPY"/>
    <property type="match status" value="1"/>
</dbReference>
<dbReference type="Gene3D" id="3.40.50.300">
    <property type="entry name" value="P-loop containing nucleotide triphosphate hydrolases"/>
    <property type="match status" value="1"/>
</dbReference>
<dbReference type="Pfam" id="PF00005">
    <property type="entry name" value="ABC_tran"/>
    <property type="match status" value="1"/>
</dbReference>
<dbReference type="GO" id="GO:0005524">
    <property type="term" value="F:ATP binding"/>
    <property type="evidence" value="ECO:0007669"/>
    <property type="project" value="UniProtKB-KW"/>
</dbReference>
<dbReference type="GO" id="GO:0016887">
    <property type="term" value="F:ATP hydrolysis activity"/>
    <property type="evidence" value="ECO:0007669"/>
    <property type="project" value="InterPro"/>
</dbReference>
<gene>
    <name evidence="6" type="ORF">BEH_16520</name>
</gene>
<keyword evidence="7" id="KW-1185">Reference proteome</keyword>
<keyword evidence="3" id="KW-0547">Nucleotide-binding</keyword>
<dbReference type="SMART" id="SM00382">
    <property type="entry name" value="AAA"/>
    <property type="match status" value="1"/>
</dbReference>
<evidence type="ECO:0000259" key="5">
    <source>
        <dbReference type="PROSITE" id="PS50893"/>
    </source>
</evidence>
<dbReference type="PROSITE" id="PS50893">
    <property type="entry name" value="ABC_TRANSPORTER_2"/>
    <property type="match status" value="1"/>
</dbReference>
<dbReference type="OrthoDB" id="9802264at2"/>
<keyword evidence="2" id="KW-0813">Transport</keyword>
<keyword evidence="4" id="KW-0067">ATP-binding</keyword>
<protein>
    <recommendedName>
        <fullName evidence="5">ABC transporter domain-containing protein</fullName>
    </recommendedName>
</protein>
<dbReference type="GO" id="GO:0055085">
    <property type="term" value="P:transmembrane transport"/>
    <property type="evidence" value="ECO:0007669"/>
    <property type="project" value="UniProtKB-ARBA"/>
</dbReference>
<dbReference type="PANTHER" id="PTHR43776:SF7">
    <property type="entry name" value="D,D-DIPEPTIDE TRANSPORT ATP-BINDING PROTEIN DDPF-RELATED"/>
    <property type="match status" value="1"/>
</dbReference>
<sequence>MQASPSLIEIYNMEKHYIKNKLYNTSVLRVVDGISLSISKGETFSLIGESGCGKSTLGRIIGKLLTPTTGKILFEGRDITKLVRKKDKKLQKDIQYVDKEASFKWIKRYTVFKMLEKVLETHEMRSNTNGHCLTSHLLNSMGLAHIAYHPIQGLTPGERQLVNIACAFILQPKLLILNDPLSGLDLSVQSQVLNTLSHLKKKRAITYLFISDNLNASYCISDQVAVMYKGRIVEKGTVSQIYEEPIHPYTQALMSTIPSIYKRERIVLKGAPPSLSSPSNGCPFYKRCPFAQEACKSRQPLLREIRSGQFVSCHLYT</sequence>
<dbReference type="InterPro" id="IPR003439">
    <property type="entry name" value="ABC_transporter-like_ATP-bd"/>
</dbReference>
<evidence type="ECO:0000313" key="7">
    <source>
        <dbReference type="Proteomes" id="UP000036202"/>
    </source>
</evidence>
<dbReference type="InterPro" id="IPR013563">
    <property type="entry name" value="Oligopep_ABC_C"/>
</dbReference>
<proteinExistence type="inferred from homology"/>
<evidence type="ECO:0000256" key="4">
    <source>
        <dbReference type="ARBA" id="ARBA00022840"/>
    </source>
</evidence>
<dbReference type="KEGG" id="beo:BEH_16520"/>
<evidence type="ECO:0000256" key="2">
    <source>
        <dbReference type="ARBA" id="ARBA00022448"/>
    </source>
</evidence>
<dbReference type="InterPro" id="IPR003593">
    <property type="entry name" value="AAA+_ATPase"/>
</dbReference>
<dbReference type="GO" id="GO:0015833">
    <property type="term" value="P:peptide transport"/>
    <property type="evidence" value="ECO:0007669"/>
    <property type="project" value="InterPro"/>
</dbReference>
<dbReference type="PATRIC" id="fig|135735.6.peg.3511"/>
<organism evidence="6 7">
    <name type="scientific">Priestia filamentosa</name>
    <dbReference type="NCBI Taxonomy" id="1402861"/>
    <lineage>
        <taxon>Bacteria</taxon>
        <taxon>Bacillati</taxon>
        <taxon>Bacillota</taxon>
        <taxon>Bacilli</taxon>
        <taxon>Bacillales</taxon>
        <taxon>Bacillaceae</taxon>
        <taxon>Priestia</taxon>
    </lineage>
</organism>
<dbReference type="PANTHER" id="PTHR43776">
    <property type="entry name" value="TRANSPORT ATP-BINDING PROTEIN"/>
    <property type="match status" value="1"/>
</dbReference>
<accession>A0A0H4KKZ2</accession>
<dbReference type="NCBIfam" id="TIGR01727">
    <property type="entry name" value="oligo_HPY"/>
    <property type="match status" value="1"/>
</dbReference>
<name>A0A0H4KKZ2_9BACI</name>
<dbReference type="InterPro" id="IPR027417">
    <property type="entry name" value="P-loop_NTPase"/>
</dbReference>
<evidence type="ECO:0000313" key="6">
    <source>
        <dbReference type="EMBL" id="AKO93536.1"/>
    </source>
</evidence>
<dbReference type="InterPro" id="IPR050319">
    <property type="entry name" value="ABC_transp_ATP-bind"/>
</dbReference>